<evidence type="ECO:0000313" key="1">
    <source>
        <dbReference type="EnsemblMetazoa" id="GPPI036085-PA"/>
    </source>
</evidence>
<dbReference type="Proteomes" id="UP000092460">
    <property type="component" value="Unassembled WGS sequence"/>
</dbReference>
<reference evidence="2" key="1">
    <citation type="submission" date="2015-01" db="EMBL/GenBank/DDBJ databases">
        <authorList>
            <person name="Aksoy S."/>
            <person name="Warren W."/>
            <person name="Wilson R.K."/>
        </authorList>
    </citation>
    <scope>NUCLEOTIDE SEQUENCE [LARGE SCALE GENOMIC DNA]</scope>
    <source>
        <strain evidence="2">IAEA</strain>
    </source>
</reference>
<dbReference type="AlphaFoldDB" id="A0A1B0BP33"/>
<evidence type="ECO:0000313" key="2">
    <source>
        <dbReference type="Proteomes" id="UP000092460"/>
    </source>
</evidence>
<dbReference type="VEuPathDB" id="VectorBase:GPPI036085"/>
<dbReference type="EnsemblMetazoa" id="GPPI036085-RA">
    <property type="protein sequence ID" value="GPPI036085-PA"/>
    <property type="gene ID" value="GPPI036085"/>
</dbReference>
<proteinExistence type="predicted"/>
<protein>
    <submittedName>
        <fullName evidence="1">Uncharacterized protein</fullName>
    </submittedName>
</protein>
<organism evidence="1 2">
    <name type="scientific">Glossina palpalis gambiensis</name>
    <dbReference type="NCBI Taxonomy" id="67801"/>
    <lineage>
        <taxon>Eukaryota</taxon>
        <taxon>Metazoa</taxon>
        <taxon>Ecdysozoa</taxon>
        <taxon>Arthropoda</taxon>
        <taxon>Hexapoda</taxon>
        <taxon>Insecta</taxon>
        <taxon>Pterygota</taxon>
        <taxon>Neoptera</taxon>
        <taxon>Endopterygota</taxon>
        <taxon>Diptera</taxon>
        <taxon>Brachycera</taxon>
        <taxon>Muscomorpha</taxon>
        <taxon>Hippoboscoidea</taxon>
        <taxon>Glossinidae</taxon>
        <taxon>Glossina</taxon>
    </lineage>
</organism>
<name>A0A1B0BP33_9MUSC</name>
<dbReference type="EMBL" id="JXJN01017785">
    <property type="status" value="NOT_ANNOTATED_CDS"/>
    <property type="molecule type" value="Genomic_DNA"/>
</dbReference>
<sequence length="93" mass="11101">MLCFSFLNSKAKQKFVFKDGFSNIAPYRKFPAYYIEYNRQRRMHIITELQAVITVELLISDNVRSFSFVLINCTTKNAIKMQNRTKRLRRKSL</sequence>
<accession>A0A1B0BP33</accession>
<reference evidence="1" key="2">
    <citation type="submission" date="2020-05" db="UniProtKB">
        <authorList>
            <consortium name="EnsemblMetazoa"/>
        </authorList>
    </citation>
    <scope>IDENTIFICATION</scope>
    <source>
        <strain evidence="1">IAEA</strain>
    </source>
</reference>
<keyword evidence="2" id="KW-1185">Reference proteome</keyword>